<keyword evidence="3 6" id="KW-0815">Transposition</keyword>
<evidence type="ECO:0000256" key="3">
    <source>
        <dbReference type="ARBA" id="ARBA00022578"/>
    </source>
</evidence>
<reference evidence="7" key="1">
    <citation type="journal article" date="2014" name="Int. J. Syst. Evol. Microbiol.">
        <title>Complete genome sequence of Corynebacterium casei LMG S-19264T (=DSM 44701T), isolated from a smear-ripened cheese.</title>
        <authorList>
            <consortium name="US DOE Joint Genome Institute (JGI-PGF)"/>
            <person name="Walter F."/>
            <person name="Albersmeier A."/>
            <person name="Kalinowski J."/>
            <person name="Ruckert C."/>
        </authorList>
    </citation>
    <scope>NUCLEOTIDE SEQUENCE</scope>
    <source>
        <strain evidence="7">CGMCC 1.15082</strain>
    </source>
</reference>
<keyword evidence="6" id="KW-0814">Transposable element</keyword>
<reference evidence="7" key="2">
    <citation type="submission" date="2020-09" db="EMBL/GenBank/DDBJ databases">
        <authorList>
            <person name="Sun Q."/>
            <person name="Zhou Y."/>
        </authorList>
    </citation>
    <scope>NUCLEOTIDE SEQUENCE</scope>
    <source>
        <strain evidence="7">CGMCC 1.15082</strain>
    </source>
</reference>
<keyword evidence="5 6" id="KW-0233">DNA recombination</keyword>
<comment type="function">
    <text evidence="1 6">Required for the transposition of the insertion element.</text>
</comment>
<comment type="similarity">
    <text evidence="2 6">Belongs to the transposase mutator family.</text>
</comment>
<evidence type="ECO:0000256" key="1">
    <source>
        <dbReference type="ARBA" id="ARBA00002190"/>
    </source>
</evidence>
<dbReference type="GO" id="GO:0003677">
    <property type="term" value="F:DNA binding"/>
    <property type="evidence" value="ECO:0007669"/>
    <property type="project" value="UniProtKB-UniRule"/>
</dbReference>
<keyword evidence="8" id="KW-1185">Reference proteome</keyword>
<dbReference type="InterPro" id="IPR001207">
    <property type="entry name" value="Transposase_mutator"/>
</dbReference>
<proteinExistence type="inferred from homology"/>
<gene>
    <name evidence="7" type="ORF">GCM10011491_23820</name>
</gene>
<protein>
    <recommendedName>
        <fullName evidence="6">Mutator family transposase</fullName>
    </recommendedName>
</protein>
<organism evidence="7 8">
    <name type="scientific">Brucella endophytica</name>
    <dbReference type="NCBI Taxonomy" id="1963359"/>
    <lineage>
        <taxon>Bacteria</taxon>
        <taxon>Pseudomonadati</taxon>
        <taxon>Pseudomonadota</taxon>
        <taxon>Alphaproteobacteria</taxon>
        <taxon>Hyphomicrobiales</taxon>
        <taxon>Brucellaceae</taxon>
        <taxon>Brucella/Ochrobactrum group</taxon>
        <taxon>Brucella</taxon>
    </lineage>
</organism>
<evidence type="ECO:0000313" key="8">
    <source>
        <dbReference type="Proteomes" id="UP000646478"/>
    </source>
</evidence>
<evidence type="ECO:0000256" key="2">
    <source>
        <dbReference type="ARBA" id="ARBA00010961"/>
    </source>
</evidence>
<sequence>MLWHAHYQSAVRIKRSVRYLDSLRTNRRNGHSKKTVLIGTPRMDLSIPRDRTSSVDPKLISLVDGLKGFPEAIGVVFPQTIVHICIVH</sequence>
<dbReference type="Pfam" id="PF00872">
    <property type="entry name" value="Transposase_mut"/>
    <property type="match status" value="1"/>
</dbReference>
<comment type="caution">
    <text evidence="7">The sequence shown here is derived from an EMBL/GenBank/DDBJ whole genome shotgun (WGS) entry which is preliminary data.</text>
</comment>
<dbReference type="Proteomes" id="UP000646478">
    <property type="component" value="Unassembled WGS sequence"/>
</dbReference>
<dbReference type="PANTHER" id="PTHR33217">
    <property type="entry name" value="TRANSPOSASE FOR INSERTION SEQUENCE ELEMENT IS1081"/>
    <property type="match status" value="1"/>
</dbReference>
<dbReference type="AlphaFoldDB" id="A0A916SDM7"/>
<evidence type="ECO:0000256" key="5">
    <source>
        <dbReference type="ARBA" id="ARBA00023172"/>
    </source>
</evidence>
<accession>A0A916SDM7</accession>
<evidence type="ECO:0000256" key="4">
    <source>
        <dbReference type="ARBA" id="ARBA00023125"/>
    </source>
</evidence>
<dbReference type="GO" id="GO:0006313">
    <property type="term" value="P:DNA transposition"/>
    <property type="evidence" value="ECO:0007669"/>
    <property type="project" value="UniProtKB-UniRule"/>
</dbReference>
<dbReference type="GO" id="GO:0004803">
    <property type="term" value="F:transposase activity"/>
    <property type="evidence" value="ECO:0007669"/>
    <property type="project" value="UniProtKB-UniRule"/>
</dbReference>
<evidence type="ECO:0000256" key="6">
    <source>
        <dbReference type="RuleBase" id="RU365089"/>
    </source>
</evidence>
<name>A0A916SDM7_9HYPH</name>
<keyword evidence="4 6" id="KW-0238">DNA-binding</keyword>
<dbReference type="PANTHER" id="PTHR33217:SF8">
    <property type="entry name" value="MUTATOR FAMILY TRANSPOSASE"/>
    <property type="match status" value="1"/>
</dbReference>
<dbReference type="EMBL" id="BMHH01000008">
    <property type="protein sequence ID" value="GGA94766.1"/>
    <property type="molecule type" value="Genomic_DNA"/>
</dbReference>
<evidence type="ECO:0000313" key="7">
    <source>
        <dbReference type="EMBL" id="GGA94766.1"/>
    </source>
</evidence>